<dbReference type="PANTHER" id="PTHR24027:SF438">
    <property type="entry name" value="CADHERIN 23"/>
    <property type="match status" value="1"/>
</dbReference>
<dbReference type="PROSITE" id="PS50268">
    <property type="entry name" value="CADHERIN_2"/>
    <property type="match status" value="2"/>
</dbReference>
<dbReference type="SUPFAM" id="SSF49313">
    <property type="entry name" value="Cadherin-like"/>
    <property type="match status" value="3"/>
</dbReference>
<dbReference type="EMBL" id="JAKMXF010000057">
    <property type="protein sequence ID" value="KAI6659482.1"/>
    <property type="molecule type" value="Genomic_DNA"/>
</dbReference>
<reference evidence="7 8" key="1">
    <citation type="journal article" date="2023" name="BMC Biol.">
        <title>The compact genome of the sponge Oopsacas minuta (Hexactinellida) is lacking key metazoan core genes.</title>
        <authorList>
            <person name="Santini S."/>
            <person name="Schenkelaars Q."/>
            <person name="Jourda C."/>
            <person name="Duchesne M."/>
            <person name="Belahbib H."/>
            <person name="Rocher C."/>
            <person name="Selva M."/>
            <person name="Riesgo A."/>
            <person name="Vervoort M."/>
            <person name="Leys S.P."/>
            <person name="Kodjabachian L."/>
            <person name="Le Bivic A."/>
            <person name="Borchiellini C."/>
            <person name="Claverie J.M."/>
            <person name="Renard E."/>
        </authorList>
    </citation>
    <scope>NUCLEOTIDE SEQUENCE [LARGE SCALE GENOMIC DNA]</scope>
    <source>
        <strain evidence="7">SPO-2</strain>
    </source>
</reference>
<protein>
    <submittedName>
        <fullName evidence="7">Protocadherin Fat 4-like</fullName>
    </submittedName>
</protein>
<evidence type="ECO:0000256" key="2">
    <source>
        <dbReference type="ARBA" id="ARBA00022737"/>
    </source>
</evidence>
<dbReference type="GO" id="GO:0016342">
    <property type="term" value="C:catenin complex"/>
    <property type="evidence" value="ECO:0007669"/>
    <property type="project" value="TreeGrafter"/>
</dbReference>
<keyword evidence="4" id="KW-0472">Membrane</keyword>
<name>A0AAV7KD90_9METZ</name>
<dbReference type="Gene3D" id="2.60.40.60">
    <property type="entry name" value="Cadherins"/>
    <property type="match status" value="3"/>
</dbReference>
<gene>
    <name evidence="7" type="ORF">LOD99_10731</name>
</gene>
<comment type="caution">
    <text evidence="7">The sequence shown here is derived from an EMBL/GenBank/DDBJ whole genome shotgun (WGS) entry which is preliminary data.</text>
</comment>
<dbReference type="GO" id="GO:0008013">
    <property type="term" value="F:beta-catenin binding"/>
    <property type="evidence" value="ECO:0007669"/>
    <property type="project" value="TreeGrafter"/>
</dbReference>
<dbReference type="CDD" id="cd11304">
    <property type="entry name" value="Cadherin_repeat"/>
    <property type="match status" value="2"/>
</dbReference>
<proteinExistence type="predicted"/>
<evidence type="ECO:0000313" key="8">
    <source>
        <dbReference type="Proteomes" id="UP001165289"/>
    </source>
</evidence>
<dbReference type="GO" id="GO:0007156">
    <property type="term" value="P:homophilic cell adhesion via plasma membrane adhesion molecules"/>
    <property type="evidence" value="ECO:0007669"/>
    <property type="project" value="InterPro"/>
</dbReference>
<evidence type="ECO:0000259" key="6">
    <source>
        <dbReference type="PROSITE" id="PS50268"/>
    </source>
</evidence>
<dbReference type="InterPro" id="IPR015919">
    <property type="entry name" value="Cadherin-like_sf"/>
</dbReference>
<keyword evidence="8" id="KW-1185">Reference proteome</keyword>
<dbReference type="GO" id="GO:0005509">
    <property type="term" value="F:calcium ion binding"/>
    <property type="evidence" value="ECO:0007669"/>
    <property type="project" value="UniProtKB-UniRule"/>
</dbReference>
<dbReference type="InterPro" id="IPR039808">
    <property type="entry name" value="Cadherin"/>
</dbReference>
<dbReference type="Proteomes" id="UP001165289">
    <property type="component" value="Unassembled WGS sequence"/>
</dbReference>
<dbReference type="GO" id="GO:0045296">
    <property type="term" value="F:cadherin binding"/>
    <property type="evidence" value="ECO:0007669"/>
    <property type="project" value="TreeGrafter"/>
</dbReference>
<dbReference type="AlphaFoldDB" id="A0AAV7KD90"/>
<keyword evidence="2" id="KW-0677">Repeat</keyword>
<feature type="domain" description="Cadherin" evidence="6">
    <location>
        <begin position="3"/>
        <end position="54"/>
    </location>
</feature>
<feature type="domain" description="Cadherin" evidence="6">
    <location>
        <begin position="236"/>
        <end position="297"/>
    </location>
</feature>
<dbReference type="GO" id="GO:0016477">
    <property type="term" value="P:cell migration"/>
    <property type="evidence" value="ECO:0007669"/>
    <property type="project" value="TreeGrafter"/>
</dbReference>
<evidence type="ECO:0000256" key="3">
    <source>
        <dbReference type="ARBA" id="ARBA00022837"/>
    </source>
</evidence>
<evidence type="ECO:0000256" key="5">
    <source>
        <dbReference type="PROSITE-ProRule" id="PRU00043"/>
    </source>
</evidence>
<comment type="subcellular location">
    <subcellularLocation>
        <location evidence="1">Membrane</location>
    </subcellularLocation>
</comment>
<dbReference type="PANTHER" id="PTHR24027">
    <property type="entry name" value="CADHERIN-23"/>
    <property type="match status" value="1"/>
</dbReference>
<dbReference type="Pfam" id="PF00028">
    <property type="entry name" value="Cadherin"/>
    <property type="match status" value="1"/>
</dbReference>
<accession>A0AAV7KD90</accession>
<keyword evidence="3 5" id="KW-0106">Calcium</keyword>
<organism evidence="7 8">
    <name type="scientific">Oopsacas minuta</name>
    <dbReference type="NCBI Taxonomy" id="111878"/>
    <lineage>
        <taxon>Eukaryota</taxon>
        <taxon>Metazoa</taxon>
        <taxon>Porifera</taxon>
        <taxon>Hexactinellida</taxon>
        <taxon>Hexasterophora</taxon>
        <taxon>Lyssacinosida</taxon>
        <taxon>Leucopsacidae</taxon>
        <taxon>Oopsacas</taxon>
    </lineage>
</organism>
<evidence type="ECO:0000256" key="1">
    <source>
        <dbReference type="ARBA" id="ARBA00004370"/>
    </source>
</evidence>
<dbReference type="InterPro" id="IPR002126">
    <property type="entry name" value="Cadherin-like_dom"/>
</dbReference>
<evidence type="ECO:0000313" key="7">
    <source>
        <dbReference type="EMBL" id="KAI6659482.1"/>
    </source>
</evidence>
<sequence length="311" mass="34977">MRITLLSALDSELYRDCIIFQVQANDLAAAEYRKYSLANVILIVLDVNDDSPYFLHTHYSILIPFDLDYGDVIYLSAVDRDIVINSELTYSLSGDICYFYTHIMDGGVFYNGQILQVNQEYHLVLTGTDHAPLGLIDIREDLGVAELVYQLETVDFDIGDSGIIEYYISTGNTHEVFDISNDGALLYRTRYHPASDLGGNFVIASFEIRIIPRNMHAPEFSEQIYYFEHLHVVDIGGVIGRISATDVDTGNEGSISYSLISHSSDVFVLNHITGVIHLFRSADYTNYTILAQACDNAVSTYKLCTNTTNRR</sequence>
<evidence type="ECO:0000256" key="4">
    <source>
        <dbReference type="ARBA" id="ARBA00023136"/>
    </source>
</evidence>